<dbReference type="Proteomes" id="UP000502699">
    <property type="component" value="Chromosome"/>
</dbReference>
<dbReference type="KEGG" id="cjap:GWK36_05880"/>
<dbReference type="RefSeq" id="WP_166270353.1">
    <property type="nucleotide sequence ID" value="NZ_CP048029.1"/>
</dbReference>
<feature type="domain" description="NERD" evidence="1">
    <location>
        <begin position="25"/>
        <end position="137"/>
    </location>
</feature>
<dbReference type="AlphaFoldDB" id="A0A6G7VCL1"/>
<accession>A0A6G7VCL1</accession>
<evidence type="ECO:0000313" key="3">
    <source>
        <dbReference type="Proteomes" id="UP000502699"/>
    </source>
</evidence>
<protein>
    <submittedName>
        <fullName evidence="2">NERD domain-containing protein</fullName>
    </submittedName>
</protein>
<reference evidence="3" key="1">
    <citation type="submission" date="2020-01" db="EMBL/GenBank/DDBJ databases">
        <title>Caldichromatium gen. nov., sp. nov., a thermophilic purple sulfur bacterium member of the family Chromatiaceae isolated from Nakabusa hot spring, Japan.</title>
        <authorList>
            <person name="Saini M.K."/>
            <person name="Hanada S."/>
            <person name="Tank M."/>
        </authorList>
    </citation>
    <scope>NUCLEOTIDE SEQUENCE [LARGE SCALE GENOMIC DNA]</scope>
    <source>
        <strain evidence="3">No.7</strain>
    </source>
</reference>
<evidence type="ECO:0000313" key="2">
    <source>
        <dbReference type="EMBL" id="QIK37588.1"/>
    </source>
</evidence>
<dbReference type="PROSITE" id="PS50965">
    <property type="entry name" value="NERD"/>
    <property type="match status" value="1"/>
</dbReference>
<dbReference type="EMBL" id="CP048029">
    <property type="protein sequence ID" value="QIK37588.1"/>
    <property type="molecule type" value="Genomic_DNA"/>
</dbReference>
<name>A0A6G7VCL1_9GAMM</name>
<dbReference type="InterPro" id="IPR011528">
    <property type="entry name" value="NERD"/>
</dbReference>
<gene>
    <name evidence="2" type="ORF">GWK36_05880</name>
</gene>
<sequence length="240" mass="26919">MWSIPAVLLLLALHFWRRACGRRLAGQRGERLVGRALAGLCPAVLHDLILPLGKGWTQIDHVALTAKGLLVVETKHYRGLILGRADDPHWCQRQGRRRRLFQNPLRQNALHIQAVADLGLGVPVLGLVVFTDAAVFPHGRPAGVSALASLKEDLASWLYDRPSPRLRCAFQRLVQAEERGRVMRRAFRRQQWVQRRWDNDLVAAWTCLIAASLVALGCGLVEVTAAYPTWPLGLFGRWRG</sequence>
<organism evidence="2 3">
    <name type="scientific">Caldichromatium japonicum</name>
    <dbReference type="NCBI Taxonomy" id="2699430"/>
    <lineage>
        <taxon>Bacteria</taxon>
        <taxon>Pseudomonadati</taxon>
        <taxon>Pseudomonadota</taxon>
        <taxon>Gammaproteobacteria</taxon>
        <taxon>Chromatiales</taxon>
        <taxon>Chromatiaceae</taxon>
        <taxon>Caldichromatium</taxon>
    </lineage>
</organism>
<proteinExistence type="predicted"/>
<evidence type="ECO:0000259" key="1">
    <source>
        <dbReference type="PROSITE" id="PS50965"/>
    </source>
</evidence>
<dbReference type="Pfam" id="PF08378">
    <property type="entry name" value="NERD"/>
    <property type="match status" value="1"/>
</dbReference>
<keyword evidence="3" id="KW-1185">Reference proteome</keyword>